<gene>
    <name evidence="12" type="ORF">IFO71_11690</name>
</gene>
<keyword evidence="3 12" id="KW-0328">Glycosyltransferase</keyword>
<name>A0AAW3ZLJ4_9GAMM</name>
<protein>
    <recommendedName>
        <fullName evidence="7">Nicotinamide phosphoribosyltransferase</fullName>
        <ecNumber evidence="6">2.4.2.12</ecNumber>
    </recommendedName>
</protein>
<evidence type="ECO:0000256" key="2">
    <source>
        <dbReference type="ARBA" id="ARBA00022642"/>
    </source>
</evidence>
<proteinExistence type="inferred from homology"/>
<dbReference type="NCBIfam" id="NF006629">
    <property type="entry name" value="PRK09198.1"/>
    <property type="match status" value="1"/>
</dbReference>
<comment type="similarity">
    <text evidence="1">Belongs to the NAPRTase family.</text>
</comment>
<dbReference type="EMBL" id="JACYTR010000022">
    <property type="protein sequence ID" value="MBD8526399.1"/>
    <property type="molecule type" value="Genomic_DNA"/>
</dbReference>
<feature type="binding site" evidence="9">
    <location>
        <position position="365"/>
    </location>
    <ligand>
        <name>beta-nicotinamide D-ribonucleotide</name>
        <dbReference type="ChEBI" id="CHEBI:14649"/>
    </ligand>
</feature>
<dbReference type="Gene3D" id="3.20.20.70">
    <property type="entry name" value="Aldolase class I"/>
    <property type="match status" value="1"/>
</dbReference>
<dbReference type="Pfam" id="PF04095">
    <property type="entry name" value="NAPRTase"/>
    <property type="match status" value="1"/>
</dbReference>
<evidence type="ECO:0000256" key="1">
    <source>
        <dbReference type="ARBA" id="ARBA00010897"/>
    </source>
</evidence>
<feature type="binding site" evidence="9">
    <location>
        <begin position="293"/>
        <end position="295"/>
    </location>
    <ligand>
        <name>beta-nicotinamide D-ribonucleotide</name>
        <dbReference type="ChEBI" id="CHEBI:14649"/>
    </ligand>
</feature>
<evidence type="ECO:0000256" key="6">
    <source>
        <dbReference type="ARBA" id="ARBA00035024"/>
    </source>
</evidence>
<evidence type="ECO:0000256" key="8">
    <source>
        <dbReference type="ARBA" id="ARBA00047835"/>
    </source>
</evidence>
<feature type="binding site" evidence="9">
    <location>
        <position position="180"/>
    </location>
    <ligand>
        <name>diphosphate</name>
        <dbReference type="ChEBI" id="CHEBI:33019"/>
    </ligand>
</feature>
<dbReference type="InterPro" id="IPR016471">
    <property type="entry name" value="Nicotinamide_PRibTrfase"/>
</dbReference>
<evidence type="ECO:0000259" key="11">
    <source>
        <dbReference type="Pfam" id="PF18127"/>
    </source>
</evidence>
<feature type="binding site" evidence="9">
    <location>
        <position position="203"/>
    </location>
    <ligand>
        <name>beta-nicotinamide D-ribonucleotide</name>
        <dbReference type="ChEBI" id="CHEBI:14649"/>
    </ligand>
</feature>
<comment type="caution">
    <text evidence="12">The sequence shown here is derived from an EMBL/GenBank/DDBJ whole genome shotgun (WGS) entry which is preliminary data.</text>
</comment>
<reference evidence="12 13" key="1">
    <citation type="submission" date="2020-09" db="EMBL/GenBank/DDBJ databases">
        <title>Pseudoxanthomonas sp. CAU 1598 isolated from sand of Yaerae Beach.</title>
        <authorList>
            <person name="Kim W."/>
        </authorList>
    </citation>
    <scope>NUCLEOTIDE SEQUENCE [LARGE SCALE GENOMIC DNA]</scope>
    <source>
        <strain evidence="12 13">CAU 1598</strain>
    </source>
</reference>
<dbReference type="PANTHER" id="PTHR43816:SF1">
    <property type="entry name" value="NICOTINAMIDE PHOSPHORIBOSYLTRANSFERASE"/>
    <property type="match status" value="1"/>
</dbReference>
<feature type="binding site" evidence="9">
    <location>
        <position position="229"/>
    </location>
    <ligand>
        <name>diphosphate</name>
        <dbReference type="ChEBI" id="CHEBI:33019"/>
    </ligand>
</feature>
<dbReference type="SUPFAM" id="SSF51690">
    <property type="entry name" value="Nicotinate/Quinolinate PRTase C-terminal domain-like"/>
    <property type="match status" value="1"/>
</dbReference>
<feature type="binding site" evidence="9">
    <location>
        <position position="293"/>
    </location>
    <ligand>
        <name>diphosphate</name>
        <dbReference type="ChEBI" id="CHEBI:33019"/>
    </ligand>
</feature>
<evidence type="ECO:0000256" key="4">
    <source>
        <dbReference type="ARBA" id="ARBA00022679"/>
    </source>
</evidence>
<sequence>MRHLENLILNTDSYKASHWLQYPPGVDRTFFYVESRGGQYERTLFFGLQAIIKQSLLTPVSHADVDEAREFFTAHGEPFNETGWRRIVDVHAGRLPLRIRAVPEGSVVPTHHALVTIESTDAQAYWLPSYIETLLLRLWYPVTVATISWHAKASILEHLRRTSDDPEGQIGFKLHDFGARGVSSNESAGLGGAAHLVNFLGTDTVAGVLTARAFYGEAMAGFSIPAAEHSTITSWGREREVDAYRNMLRQFAKPGTLVAVVSDSYDIYQAIDQHWGRTLREEVIASGATVVIRPDSGDPVDVVERCLHKLDAAFGSTLNGKGYKVLNHVRVIQGDGINPNSLRQILERVTKAGFATDNLAFGMGGGLLQQLNRDTQKFALKCSAARIDGRWIDVYKEPKTDPGKTSKRGRLTLVHAEEFDSWRTIAVPDEVDDLDAAPAPAGFRHALQTVYENGELLLDQPFTAIRERSARALR</sequence>
<evidence type="ECO:0000256" key="9">
    <source>
        <dbReference type="PIRSR" id="PIRSR005943-1"/>
    </source>
</evidence>
<dbReference type="AlphaFoldDB" id="A0AAW3ZLJ4"/>
<dbReference type="InterPro" id="IPR013785">
    <property type="entry name" value="Aldolase_TIM"/>
</dbReference>
<evidence type="ECO:0000256" key="7">
    <source>
        <dbReference type="ARBA" id="ARBA00035036"/>
    </source>
</evidence>
<keyword evidence="13" id="KW-1185">Reference proteome</keyword>
<dbReference type="GO" id="GO:0047280">
    <property type="term" value="F:nicotinamide phosphoribosyltransferase activity"/>
    <property type="evidence" value="ECO:0007669"/>
    <property type="project" value="UniProtKB-EC"/>
</dbReference>
<dbReference type="RefSeq" id="WP_192029821.1">
    <property type="nucleotide sequence ID" value="NZ_JACYTR010000022.1"/>
</dbReference>
<dbReference type="Proteomes" id="UP000613768">
    <property type="component" value="Unassembled WGS sequence"/>
</dbReference>
<dbReference type="Pfam" id="PF18127">
    <property type="entry name" value="NAMPT_N"/>
    <property type="match status" value="1"/>
</dbReference>
<dbReference type="InterPro" id="IPR041525">
    <property type="entry name" value="N/Namide_PRibTrfase"/>
</dbReference>
<comment type="catalytic activity">
    <reaction evidence="8">
        <text>beta-nicotinamide D-ribonucleotide + diphosphate = 5-phospho-alpha-D-ribose 1-diphosphate + nicotinamide + H(+)</text>
        <dbReference type="Rhea" id="RHEA:16149"/>
        <dbReference type="ChEBI" id="CHEBI:14649"/>
        <dbReference type="ChEBI" id="CHEBI:15378"/>
        <dbReference type="ChEBI" id="CHEBI:17154"/>
        <dbReference type="ChEBI" id="CHEBI:33019"/>
        <dbReference type="ChEBI" id="CHEBI:58017"/>
        <dbReference type="EC" id="2.4.2.12"/>
    </reaction>
    <physiologicalReaction direction="right-to-left" evidence="8">
        <dbReference type="Rhea" id="RHEA:16151"/>
    </physiologicalReaction>
</comment>
<dbReference type="PIRSF" id="PIRSF005943">
    <property type="entry name" value="NMPRT"/>
    <property type="match status" value="1"/>
</dbReference>
<keyword evidence="12" id="KW-0436">Ligase</keyword>
<evidence type="ECO:0000313" key="13">
    <source>
        <dbReference type="Proteomes" id="UP000613768"/>
    </source>
</evidence>
<keyword evidence="2" id="KW-0662">Pyridine nucleotide biosynthesis</keyword>
<dbReference type="GO" id="GO:0016874">
    <property type="term" value="F:ligase activity"/>
    <property type="evidence" value="ECO:0007669"/>
    <property type="project" value="UniProtKB-KW"/>
</dbReference>
<dbReference type="GO" id="GO:0009435">
    <property type="term" value="P:NAD+ biosynthetic process"/>
    <property type="evidence" value="ECO:0007669"/>
    <property type="project" value="InterPro"/>
</dbReference>
<feature type="binding site" evidence="9">
    <location>
        <begin position="334"/>
        <end position="335"/>
    </location>
    <ligand>
        <name>beta-nicotinamide D-ribonucleotide</name>
        <dbReference type="ChEBI" id="CHEBI:14649"/>
    </ligand>
</feature>
<dbReference type="CDD" id="cd01569">
    <property type="entry name" value="PBEF_like"/>
    <property type="match status" value="1"/>
</dbReference>
<comment type="pathway">
    <text evidence="5">Cofactor biosynthesis; NAD(+) biosynthesis; nicotinamide D-ribonucleotide from 5-phospho-alpha-D-ribose 1-diphosphate and nicotinamide: step 1/1.</text>
</comment>
<feature type="binding site" evidence="9">
    <location>
        <position position="373"/>
    </location>
    <ligand>
        <name>beta-nicotinamide D-ribonucleotide</name>
        <dbReference type="ChEBI" id="CHEBI:14649"/>
    </ligand>
</feature>
<keyword evidence="4" id="KW-0808">Transferase</keyword>
<evidence type="ECO:0000259" key="10">
    <source>
        <dbReference type="Pfam" id="PF04095"/>
    </source>
</evidence>
<accession>A0AAW3ZLJ4</accession>
<evidence type="ECO:0000256" key="5">
    <source>
        <dbReference type="ARBA" id="ARBA00035007"/>
    </source>
</evidence>
<evidence type="ECO:0000313" key="12">
    <source>
        <dbReference type="EMBL" id="MBD8526399.1"/>
    </source>
</evidence>
<dbReference type="InterPro" id="IPR036068">
    <property type="entry name" value="Nicotinate_pribotase-like_C"/>
</dbReference>
<organism evidence="12 13">
    <name type="scientific">Pseudomarimonas arenosa</name>
    <dbReference type="NCBI Taxonomy" id="2774145"/>
    <lineage>
        <taxon>Bacteria</taxon>
        <taxon>Pseudomonadati</taxon>
        <taxon>Pseudomonadota</taxon>
        <taxon>Gammaproteobacteria</taxon>
        <taxon>Lysobacterales</taxon>
        <taxon>Lysobacteraceae</taxon>
        <taxon>Pseudomarimonas</taxon>
    </lineage>
</organism>
<feature type="domain" description="Nicotinate/nicotinamide phosphoribosyltransferase" evidence="10">
    <location>
        <begin position="172"/>
        <end position="431"/>
    </location>
</feature>
<feature type="domain" description="Nicotinamide phosphoribosyltransferase N-terminal" evidence="11">
    <location>
        <begin position="6"/>
        <end position="99"/>
    </location>
</feature>
<dbReference type="PANTHER" id="PTHR43816">
    <property type="entry name" value="NICOTINAMIDE PHOSPHORIBOSYLTRANSFERASE"/>
    <property type="match status" value="1"/>
</dbReference>
<dbReference type="EC" id="2.4.2.12" evidence="6"/>
<dbReference type="InterPro" id="IPR041529">
    <property type="entry name" value="DUF5598"/>
</dbReference>
<evidence type="ECO:0000256" key="3">
    <source>
        <dbReference type="ARBA" id="ARBA00022676"/>
    </source>
</evidence>